<accession>A0A495VTM2</accession>
<dbReference type="EMBL" id="RBXP01000016">
    <property type="protein sequence ID" value="RKT51028.1"/>
    <property type="molecule type" value="Genomic_DNA"/>
</dbReference>
<sequence length="329" mass="36769">MSLLATLAELLKPQAPPDPAVAAALERVVGMVDPLVRAAPRLEKHLLGAVDHALGYCQGLVAALPGPIEINRHSFASDMLVHALFATPADIDEMLGRSQAVRDFLERSESWACDSFCALLAARRQQKRQFGMAQQGNIIRADVPQEILYFSDQTLIEPSCDPAMTRQRLQARALESLLQSFNAHVEALRHERQALRADLSVEQAQLAQRQQRHDPDGEAEHSRHLIELDMRLRANGESLMPENLVELLADFLRHPESALSLTPVSIRIDRLGIVHQAGDGDDDAELIRFPELSSRDRRQHVATLVRISRAEARAAVEQARDRQQRYILI</sequence>
<name>A0A495VTM2_9RHOO</name>
<evidence type="ECO:0000313" key="2">
    <source>
        <dbReference type="EMBL" id="RKT51028.1"/>
    </source>
</evidence>
<evidence type="ECO:0000313" key="3">
    <source>
        <dbReference type="Proteomes" id="UP000270626"/>
    </source>
</evidence>
<proteinExistence type="predicted"/>
<dbReference type="RefSeq" id="WP_121458565.1">
    <property type="nucleotide sequence ID" value="NZ_RBXP01000016.1"/>
</dbReference>
<dbReference type="AlphaFoldDB" id="A0A495VTM2"/>
<comment type="caution">
    <text evidence="2">The sequence shown here is derived from an EMBL/GenBank/DDBJ whole genome shotgun (WGS) entry which is preliminary data.</text>
</comment>
<feature type="coiled-coil region" evidence="1">
    <location>
        <begin position="171"/>
        <end position="205"/>
    </location>
</feature>
<dbReference type="OrthoDB" id="8557243at2"/>
<reference evidence="2 3" key="1">
    <citation type="submission" date="2018-10" db="EMBL/GenBank/DDBJ databases">
        <title>Genomic Encyclopedia of Type Strains, Phase IV (KMG-IV): sequencing the most valuable type-strain genomes for metagenomic binning, comparative biology and taxonomic classification.</title>
        <authorList>
            <person name="Goeker M."/>
        </authorList>
    </citation>
    <scope>NUCLEOTIDE SEQUENCE [LARGE SCALE GENOMIC DNA]</scope>
    <source>
        <strain evidence="2 3">DSM 23841</strain>
    </source>
</reference>
<gene>
    <name evidence="2" type="ORF">DFR40_2234</name>
</gene>
<protein>
    <submittedName>
        <fullName evidence="2">Uncharacterized protein</fullName>
    </submittedName>
</protein>
<keyword evidence="1" id="KW-0175">Coiled coil</keyword>
<dbReference type="Proteomes" id="UP000270626">
    <property type="component" value="Unassembled WGS sequence"/>
</dbReference>
<keyword evidence="3" id="KW-1185">Reference proteome</keyword>
<evidence type="ECO:0000256" key="1">
    <source>
        <dbReference type="SAM" id="Coils"/>
    </source>
</evidence>
<organism evidence="2 3">
    <name type="scientific">Azonexus fungiphilus</name>
    <dbReference type="NCBI Taxonomy" id="146940"/>
    <lineage>
        <taxon>Bacteria</taxon>
        <taxon>Pseudomonadati</taxon>
        <taxon>Pseudomonadota</taxon>
        <taxon>Betaproteobacteria</taxon>
        <taxon>Rhodocyclales</taxon>
        <taxon>Azonexaceae</taxon>
        <taxon>Azonexus</taxon>
    </lineage>
</organism>